<dbReference type="Proteomes" id="UP001596237">
    <property type="component" value="Unassembled WGS sequence"/>
</dbReference>
<dbReference type="SMART" id="SM00612">
    <property type="entry name" value="Kelch"/>
    <property type="match status" value="5"/>
</dbReference>
<keyword evidence="4" id="KW-1185">Reference proteome</keyword>
<protein>
    <submittedName>
        <fullName evidence="3">Kelch repeat-containing protein</fullName>
    </submittedName>
</protein>
<sequence length="320" mass="33654">MTRPLLVPFASLALLAPLPAAPAALAHEVGAWAGASSAPAERSEVAVAALDGKAYVIGDYNGATELLIYDLATDTWSKGAPFPYPVHHTMAAEQGGRIYVFGGYVNGWEATDRVWAYDAAKDTWQPRTPMPTARAAGGATPLDGTIHVVGGSGSGRGNVRSHEVYDPARDAWTRAADLPTPRDHLSVQNVEGRIVASGGRIDGDSGKNLSANQVYDPVRDAWSEAAPLPTARSGTASAVLGREVFVIGGESNRKTYDEVEAFDLPGNVWRALARLPTARHGFGAVTYKGRIYTLTGSPRPGGDKSGTVEVLDPNNAAPAR</sequence>
<dbReference type="Gene3D" id="2.120.10.80">
    <property type="entry name" value="Kelch-type beta propeller"/>
    <property type="match status" value="2"/>
</dbReference>
<name>A0ABW1WKW2_9HYPH</name>
<proteinExistence type="predicted"/>
<keyword evidence="2" id="KW-0732">Signal</keyword>
<dbReference type="SUPFAM" id="SSF117281">
    <property type="entry name" value="Kelch motif"/>
    <property type="match status" value="1"/>
</dbReference>
<accession>A0ABW1WKW2</accession>
<dbReference type="InterPro" id="IPR006652">
    <property type="entry name" value="Kelch_1"/>
</dbReference>
<organism evidence="3 4">
    <name type="scientific">Methylorubrum zatmanii</name>
    <dbReference type="NCBI Taxonomy" id="29429"/>
    <lineage>
        <taxon>Bacteria</taxon>
        <taxon>Pseudomonadati</taxon>
        <taxon>Pseudomonadota</taxon>
        <taxon>Alphaproteobacteria</taxon>
        <taxon>Hyphomicrobiales</taxon>
        <taxon>Methylobacteriaceae</taxon>
        <taxon>Methylorubrum</taxon>
    </lineage>
</organism>
<dbReference type="Pfam" id="PF01344">
    <property type="entry name" value="Kelch_1"/>
    <property type="match status" value="1"/>
</dbReference>
<dbReference type="RefSeq" id="WP_192281829.1">
    <property type="nucleotide sequence ID" value="NZ_JBHSTT010000007.1"/>
</dbReference>
<evidence type="ECO:0000313" key="4">
    <source>
        <dbReference type="Proteomes" id="UP001596237"/>
    </source>
</evidence>
<feature type="chain" id="PRO_5046911420" evidence="2">
    <location>
        <begin position="27"/>
        <end position="320"/>
    </location>
</feature>
<feature type="region of interest" description="Disordered" evidence="1">
    <location>
        <begin position="296"/>
        <end position="320"/>
    </location>
</feature>
<evidence type="ECO:0000256" key="1">
    <source>
        <dbReference type="SAM" id="MobiDB-lite"/>
    </source>
</evidence>
<evidence type="ECO:0000256" key="2">
    <source>
        <dbReference type="SAM" id="SignalP"/>
    </source>
</evidence>
<feature type="signal peptide" evidence="2">
    <location>
        <begin position="1"/>
        <end position="26"/>
    </location>
</feature>
<dbReference type="EMBL" id="JBHSTT010000007">
    <property type="protein sequence ID" value="MFC6388271.1"/>
    <property type="molecule type" value="Genomic_DNA"/>
</dbReference>
<gene>
    <name evidence="3" type="ORF">ACFQDP_02695</name>
</gene>
<comment type="caution">
    <text evidence="3">The sequence shown here is derived from an EMBL/GenBank/DDBJ whole genome shotgun (WGS) entry which is preliminary data.</text>
</comment>
<dbReference type="PANTHER" id="PTHR45632">
    <property type="entry name" value="LD33804P"/>
    <property type="match status" value="1"/>
</dbReference>
<reference evidence="4" key="1">
    <citation type="journal article" date="2019" name="Int. J. Syst. Evol. Microbiol.">
        <title>The Global Catalogue of Microorganisms (GCM) 10K type strain sequencing project: providing services to taxonomists for standard genome sequencing and annotation.</title>
        <authorList>
            <consortium name="The Broad Institute Genomics Platform"/>
            <consortium name="The Broad Institute Genome Sequencing Center for Infectious Disease"/>
            <person name="Wu L."/>
            <person name="Ma J."/>
        </authorList>
    </citation>
    <scope>NUCLEOTIDE SEQUENCE [LARGE SCALE GENOMIC DNA]</scope>
    <source>
        <strain evidence="4">CCUG 36916</strain>
    </source>
</reference>
<dbReference type="InterPro" id="IPR015915">
    <property type="entry name" value="Kelch-typ_b-propeller"/>
</dbReference>
<evidence type="ECO:0000313" key="3">
    <source>
        <dbReference type="EMBL" id="MFC6388271.1"/>
    </source>
</evidence>
<dbReference type="Pfam" id="PF24681">
    <property type="entry name" value="Kelch_KLHDC2_KLHL20_DRC7"/>
    <property type="match status" value="1"/>
</dbReference>